<reference evidence="8 9" key="1">
    <citation type="submission" date="2018-06" db="EMBL/GenBank/DDBJ databases">
        <authorList>
            <consortium name="Pathogen Informatics"/>
            <person name="Doyle S."/>
        </authorList>
    </citation>
    <scope>NUCLEOTIDE SEQUENCE [LARGE SCALE GENOMIC DNA]</scope>
    <source>
        <strain evidence="8 9">NCTC13067</strain>
    </source>
</reference>
<feature type="transmembrane region" description="Helical" evidence="6">
    <location>
        <begin position="331"/>
        <end position="351"/>
    </location>
</feature>
<feature type="transmembrane region" description="Helical" evidence="6">
    <location>
        <begin position="491"/>
        <end position="509"/>
    </location>
</feature>
<dbReference type="InterPro" id="IPR004477">
    <property type="entry name" value="ComEC_N"/>
</dbReference>
<feature type="transmembrane region" description="Helical" evidence="6">
    <location>
        <begin position="36"/>
        <end position="52"/>
    </location>
</feature>
<feature type="transmembrane region" description="Helical" evidence="6">
    <location>
        <begin position="293"/>
        <end position="311"/>
    </location>
</feature>
<name>A0A379EDI0_9BACT</name>
<feature type="transmembrane region" description="Helical" evidence="6">
    <location>
        <begin position="358"/>
        <end position="377"/>
    </location>
</feature>
<evidence type="ECO:0000259" key="7">
    <source>
        <dbReference type="Pfam" id="PF03772"/>
    </source>
</evidence>
<accession>A0A379EDI0</accession>
<protein>
    <submittedName>
        <fullName evidence="8">ComEC family competence protein</fullName>
    </submittedName>
</protein>
<dbReference type="AlphaFoldDB" id="A0A379EDI0"/>
<dbReference type="Proteomes" id="UP000255469">
    <property type="component" value="Unassembled WGS sequence"/>
</dbReference>
<evidence type="ECO:0000313" key="9">
    <source>
        <dbReference type="Proteomes" id="UP000255469"/>
    </source>
</evidence>
<dbReference type="PANTHER" id="PTHR30619:SF1">
    <property type="entry name" value="RECOMBINATION PROTEIN 2"/>
    <property type="match status" value="1"/>
</dbReference>
<evidence type="ECO:0000256" key="5">
    <source>
        <dbReference type="ARBA" id="ARBA00023136"/>
    </source>
</evidence>
<feature type="transmembrane region" description="Helical" evidence="6">
    <location>
        <begin position="389"/>
        <end position="413"/>
    </location>
</feature>
<evidence type="ECO:0000256" key="1">
    <source>
        <dbReference type="ARBA" id="ARBA00004651"/>
    </source>
</evidence>
<feature type="transmembrane region" description="Helical" evidence="6">
    <location>
        <begin position="57"/>
        <end position="76"/>
    </location>
</feature>
<keyword evidence="3 6" id="KW-0812">Transmembrane</keyword>
<keyword evidence="4 6" id="KW-1133">Transmembrane helix</keyword>
<organism evidence="8 9">
    <name type="scientific">Prevotella denticola</name>
    <dbReference type="NCBI Taxonomy" id="28129"/>
    <lineage>
        <taxon>Bacteria</taxon>
        <taxon>Pseudomonadati</taxon>
        <taxon>Bacteroidota</taxon>
        <taxon>Bacteroidia</taxon>
        <taxon>Bacteroidales</taxon>
        <taxon>Prevotellaceae</taxon>
        <taxon>Prevotella</taxon>
    </lineage>
</organism>
<sequence>MKRKMDLLMYPAVKLLVPLSLGIAVGDAVVDKVGPVWWWAMAVGMVIAASVMRHRKYIQSLLLLVAVFMTGAALVADRQLSMQVKLPERIAGFNAVLLSEPVIHGKVVQTDLMVIRRNGLLKVKASFLRDTLTNRYRSLHTGDGIEAMAYLEKPMNFSYATFDYARWLRLHGFSAETFICPDQWRKKKVNLHPMSFFQRSLLTAAICRQKLMKKLTDNLEGDALAVVTAMTLGDRHLLGKELKEDYSITGASHVLALSGLHLTVVYGLLMLLLGRVERLLPGLRRKGISELTVLFAVWSYVVLVGMSSSVVRSAMMLSIYSFVSLLNRDRLSVNTLALTAVIMLFCNPLSLFDIGFQLSFVSVWSILLFYPLLYQTLSSRYLKHCAAGRWLWGMTAVSVAAQLGTAPLIAFYFCRFSTVFIPGSLIAVPGTMMIIWSSVFMLILSPFPVLSSFFGQMAGQLVYCQDTALHWLASFPWASIGNLHVTLFQLAVYYAMLMGVWLLWSFLAGKTDFR</sequence>
<dbReference type="GO" id="GO:0005886">
    <property type="term" value="C:plasma membrane"/>
    <property type="evidence" value="ECO:0007669"/>
    <property type="project" value="UniProtKB-SubCell"/>
</dbReference>
<feature type="transmembrane region" description="Helical" evidence="6">
    <location>
        <begin position="254"/>
        <end position="273"/>
    </location>
</feature>
<dbReference type="RefSeq" id="WP_025067587.1">
    <property type="nucleotide sequence ID" value="NZ_UGTM01000002.1"/>
</dbReference>
<evidence type="ECO:0000256" key="2">
    <source>
        <dbReference type="ARBA" id="ARBA00022475"/>
    </source>
</evidence>
<evidence type="ECO:0000256" key="3">
    <source>
        <dbReference type="ARBA" id="ARBA00022692"/>
    </source>
</evidence>
<proteinExistence type="predicted"/>
<feature type="transmembrane region" description="Helical" evidence="6">
    <location>
        <begin position="425"/>
        <end position="447"/>
    </location>
</feature>
<evidence type="ECO:0000256" key="4">
    <source>
        <dbReference type="ARBA" id="ARBA00022989"/>
    </source>
</evidence>
<keyword evidence="2" id="KW-1003">Cell membrane</keyword>
<dbReference type="EMBL" id="UGTM01000002">
    <property type="protein sequence ID" value="SUB94448.1"/>
    <property type="molecule type" value="Genomic_DNA"/>
</dbReference>
<evidence type="ECO:0000256" key="6">
    <source>
        <dbReference type="SAM" id="Phobius"/>
    </source>
</evidence>
<gene>
    <name evidence="8" type="ORF">NCTC13067_02320</name>
</gene>
<comment type="subcellular location">
    <subcellularLocation>
        <location evidence="1">Cell membrane</location>
        <topology evidence="1">Multi-pass membrane protein</topology>
    </subcellularLocation>
</comment>
<keyword evidence="5 6" id="KW-0472">Membrane</keyword>
<dbReference type="PANTHER" id="PTHR30619">
    <property type="entry name" value="DNA INTERNALIZATION/COMPETENCE PROTEIN COMEC/REC2"/>
    <property type="match status" value="1"/>
</dbReference>
<dbReference type="Pfam" id="PF03772">
    <property type="entry name" value="Competence"/>
    <property type="match status" value="1"/>
</dbReference>
<dbReference type="NCBIfam" id="TIGR00360">
    <property type="entry name" value="ComEC_N-term"/>
    <property type="match status" value="1"/>
</dbReference>
<feature type="domain" description="ComEC/Rec2-related protein" evidence="7">
    <location>
        <begin position="230"/>
        <end position="505"/>
    </location>
</feature>
<evidence type="ECO:0000313" key="8">
    <source>
        <dbReference type="EMBL" id="SUB94448.1"/>
    </source>
</evidence>
<dbReference type="InterPro" id="IPR052159">
    <property type="entry name" value="Competence_DNA_uptake"/>
</dbReference>